<dbReference type="GO" id="GO:0000155">
    <property type="term" value="F:phosphorelay sensor kinase activity"/>
    <property type="evidence" value="ECO:0007669"/>
    <property type="project" value="InterPro"/>
</dbReference>
<proteinExistence type="predicted"/>
<dbReference type="GO" id="GO:0046983">
    <property type="term" value="F:protein dimerization activity"/>
    <property type="evidence" value="ECO:0007669"/>
    <property type="project" value="InterPro"/>
</dbReference>
<gene>
    <name evidence="6" type="ORF">E1292_13660</name>
</gene>
<evidence type="ECO:0000256" key="3">
    <source>
        <dbReference type="ARBA" id="ARBA00023012"/>
    </source>
</evidence>
<dbReference type="AlphaFoldDB" id="A0A4R4VSZ9"/>
<protein>
    <submittedName>
        <fullName evidence="6">Sensor histidine kinase</fullName>
    </submittedName>
</protein>
<keyword evidence="1" id="KW-0808">Transferase</keyword>
<evidence type="ECO:0000313" key="6">
    <source>
        <dbReference type="EMBL" id="TDD07297.1"/>
    </source>
</evidence>
<evidence type="ECO:0000256" key="2">
    <source>
        <dbReference type="ARBA" id="ARBA00022777"/>
    </source>
</evidence>
<keyword evidence="3" id="KW-0902">Two-component regulatory system</keyword>
<dbReference type="Gene3D" id="3.30.565.10">
    <property type="entry name" value="Histidine kinase-like ATPase, C-terminal domain"/>
    <property type="match status" value="1"/>
</dbReference>
<feature type="transmembrane region" description="Helical" evidence="4">
    <location>
        <begin position="146"/>
        <end position="171"/>
    </location>
</feature>
<evidence type="ECO:0000256" key="1">
    <source>
        <dbReference type="ARBA" id="ARBA00022679"/>
    </source>
</evidence>
<name>A0A4R4VSZ9_9ACTN</name>
<dbReference type="InterPro" id="IPR050482">
    <property type="entry name" value="Sensor_HK_TwoCompSys"/>
</dbReference>
<keyword evidence="7" id="KW-1185">Reference proteome</keyword>
<reference evidence="6 7" key="1">
    <citation type="submission" date="2019-03" db="EMBL/GenBank/DDBJ databases">
        <title>Draft genome sequences of novel Actinobacteria.</title>
        <authorList>
            <person name="Sahin N."/>
            <person name="Ay H."/>
            <person name="Saygin H."/>
        </authorList>
    </citation>
    <scope>NUCLEOTIDE SEQUENCE [LARGE SCALE GENOMIC DNA]</scope>
    <source>
        <strain evidence="6 7">KC310</strain>
    </source>
</reference>
<feature type="transmembrane region" description="Helical" evidence="4">
    <location>
        <begin position="12"/>
        <end position="33"/>
    </location>
</feature>
<dbReference type="InterPro" id="IPR011712">
    <property type="entry name" value="Sig_transdc_His_kin_sub3_dim/P"/>
</dbReference>
<dbReference type="EMBL" id="SMKO01000027">
    <property type="protein sequence ID" value="TDD07297.1"/>
    <property type="molecule type" value="Genomic_DNA"/>
</dbReference>
<dbReference type="Proteomes" id="UP000295258">
    <property type="component" value="Unassembled WGS sequence"/>
</dbReference>
<keyword evidence="4" id="KW-0812">Transmembrane</keyword>
<keyword evidence="4" id="KW-0472">Membrane</keyword>
<dbReference type="Pfam" id="PF07730">
    <property type="entry name" value="HisKA_3"/>
    <property type="match status" value="1"/>
</dbReference>
<accession>A0A4R4VSZ9</accession>
<dbReference type="GO" id="GO:0016020">
    <property type="term" value="C:membrane"/>
    <property type="evidence" value="ECO:0007669"/>
    <property type="project" value="InterPro"/>
</dbReference>
<dbReference type="SUPFAM" id="SSF55874">
    <property type="entry name" value="ATPase domain of HSP90 chaperone/DNA topoisomerase II/histidine kinase"/>
    <property type="match status" value="1"/>
</dbReference>
<keyword evidence="4" id="KW-1133">Transmembrane helix</keyword>
<dbReference type="Gene3D" id="1.20.5.1930">
    <property type="match status" value="1"/>
</dbReference>
<evidence type="ECO:0000256" key="4">
    <source>
        <dbReference type="SAM" id="Phobius"/>
    </source>
</evidence>
<dbReference type="PANTHER" id="PTHR24421:SF63">
    <property type="entry name" value="SENSOR HISTIDINE KINASE DESK"/>
    <property type="match status" value="1"/>
</dbReference>
<feature type="transmembrane region" description="Helical" evidence="4">
    <location>
        <begin position="70"/>
        <end position="89"/>
    </location>
</feature>
<dbReference type="InterPro" id="IPR036890">
    <property type="entry name" value="HATPase_C_sf"/>
</dbReference>
<comment type="caution">
    <text evidence="6">The sequence shown here is derived from an EMBL/GenBank/DDBJ whole genome shotgun (WGS) entry which is preliminary data.</text>
</comment>
<feature type="transmembrane region" description="Helical" evidence="4">
    <location>
        <begin position="120"/>
        <end position="140"/>
    </location>
</feature>
<evidence type="ECO:0000259" key="5">
    <source>
        <dbReference type="Pfam" id="PF07730"/>
    </source>
</evidence>
<dbReference type="RefSeq" id="WP_132595515.1">
    <property type="nucleotide sequence ID" value="NZ_SMKO01000027.1"/>
</dbReference>
<dbReference type="CDD" id="cd16917">
    <property type="entry name" value="HATPase_UhpB-NarQ-NarX-like"/>
    <property type="match status" value="1"/>
</dbReference>
<dbReference type="PANTHER" id="PTHR24421">
    <property type="entry name" value="NITRATE/NITRITE SENSOR PROTEIN NARX-RELATED"/>
    <property type="match status" value="1"/>
</dbReference>
<organism evidence="6 7">
    <name type="scientific">Nonomuraea deserti</name>
    <dbReference type="NCBI Taxonomy" id="1848322"/>
    <lineage>
        <taxon>Bacteria</taxon>
        <taxon>Bacillati</taxon>
        <taxon>Actinomycetota</taxon>
        <taxon>Actinomycetes</taxon>
        <taxon>Streptosporangiales</taxon>
        <taxon>Streptosporangiaceae</taxon>
        <taxon>Nonomuraea</taxon>
    </lineage>
</organism>
<evidence type="ECO:0000313" key="7">
    <source>
        <dbReference type="Proteomes" id="UP000295258"/>
    </source>
</evidence>
<keyword evidence="2 6" id="KW-0418">Kinase</keyword>
<feature type="domain" description="Signal transduction histidine kinase subgroup 3 dimerisation and phosphoacceptor" evidence="5">
    <location>
        <begin position="192"/>
        <end position="258"/>
    </location>
</feature>
<feature type="transmembrane region" description="Helical" evidence="4">
    <location>
        <begin position="39"/>
        <end position="58"/>
    </location>
</feature>
<sequence length="382" mass="41114">MDPIKRARRLTWAMIASGLLTMWLLIAVSSVTAQVEGTFSWWRAAPALIAAGAFTWLYPRMADAILDRRYPTRQVVVAAVLALVAAGAGGADPTGWGFVLMAWLGVAMLGVSIRTLVLQMIGTWAAGVTLGLAPGAVALVPTDRGFAYYALLYGLWCVVLPPSGRVWLLIWRLAVEAHEGRDAHTRLALAEERLRFSRDLHDLVGHQLSAIAVKTELAVRLSDKDAGAARAEMAEVNTLTRKALKELRQAVRGYRELDLAAELNSVEGVLEAAGVRCEKRLPYRELPDGVAPVFAYAVREAVTNVLKHSVATFCRITIRFTDDEAELEVRNDGAVARQSVDLGSGLAGLRERLAAAGGTVSAQPAGDGEFVLNAVVSLPIRG</sequence>